<dbReference type="GO" id="GO:0000156">
    <property type="term" value="F:phosphorelay response regulator activity"/>
    <property type="evidence" value="ECO:0007669"/>
    <property type="project" value="TreeGrafter"/>
</dbReference>
<dbReference type="GO" id="GO:0005829">
    <property type="term" value="C:cytosol"/>
    <property type="evidence" value="ECO:0007669"/>
    <property type="project" value="TreeGrafter"/>
</dbReference>
<organism evidence="12 13">
    <name type="scientific">Burkholderia anthina</name>
    <dbReference type="NCBI Taxonomy" id="179879"/>
    <lineage>
        <taxon>Bacteria</taxon>
        <taxon>Pseudomonadati</taxon>
        <taxon>Pseudomonadota</taxon>
        <taxon>Betaproteobacteria</taxon>
        <taxon>Burkholderiales</taxon>
        <taxon>Burkholderiaceae</taxon>
        <taxon>Burkholderia</taxon>
        <taxon>Burkholderia cepacia complex</taxon>
    </lineage>
</organism>
<proteinExistence type="predicted"/>
<evidence type="ECO:0000256" key="7">
    <source>
        <dbReference type="ARBA" id="ARBA00023163"/>
    </source>
</evidence>
<gene>
    <name evidence="12" type="ORF">WS64_29500</name>
</gene>
<keyword evidence="7" id="KW-0804">Transcription</keyword>
<comment type="caution">
    <text evidence="8">Lacks conserved residue(s) required for the propagation of feature annotation.</text>
</comment>
<comment type="caution">
    <text evidence="12">The sequence shown here is derived from an EMBL/GenBank/DDBJ whole genome shotgun (WGS) entry which is preliminary data.</text>
</comment>
<dbReference type="InterPro" id="IPR016032">
    <property type="entry name" value="Sig_transdc_resp-reg_C-effctor"/>
</dbReference>
<dbReference type="GO" id="GO:0006355">
    <property type="term" value="P:regulation of DNA-templated transcription"/>
    <property type="evidence" value="ECO:0007669"/>
    <property type="project" value="InterPro"/>
</dbReference>
<dbReference type="InterPro" id="IPR011006">
    <property type="entry name" value="CheY-like_superfamily"/>
</dbReference>
<dbReference type="InterPro" id="IPR001867">
    <property type="entry name" value="OmpR/PhoB-type_DNA-bd"/>
</dbReference>
<evidence type="ECO:0000256" key="1">
    <source>
        <dbReference type="ARBA" id="ARBA00004496"/>
    </source>
</evidence>
<keyword evidence="4" id="KW-0902">Two-component regulatory system</keyword>
<dbReference type="PANTHER" id="PTHR48111">
    <property type="entry name" value="REGULATOR OF RPOS"/>
    <property type="match status" value="1"/>
</dbReference>
<evidence type="ECO:0000256" key="3">
    <source>
        <dbReference type="ARBA" id="ARBA00022553"/>
    </source>
</evidence>
<dbReference type="Gene3D" id="3.40.50.2300">
    <property type="match status" value="1"/>
</dbReference>
<feature type="domain" description="Response regulatory" evidence="10">
    <location>
        <begin position="1"/>
        <end position="121"/>
    </location>
</feature>
<dbReference type="GO" id="GO:0000976">
    <property type="term" value="F:transcription cis-regulatory region binding"/>
    <property type="evidence" value="ECO:0007669"/>
    <property type="project" value="TreeGrafter"/>
</dbReference>
<feature type="domain" description="OmpR/PhoB-type" evidence="11">
    <location>
        <begin position="131"/>
        <end position="230"/>
    </location>
</feature>
<evidence type="ECO:0000313" key="12">
    <source>
        <dbReference type="EMBL" id="KWZ29633.1"/>
    </source>
</evidence>
<dbReference type="Pfam" id="PF00486">
    <property type="entry name" value="Trans_reg_C"/>
    <property type="match status" value="1"/>
</dbReference>
<reference evidence="12 13" key="1">
    <citation type="submission" date="2015-11" db="EMBL/GenBank/DDBJ databases">
        <authorList>
            <person name="Sahl J."/>
            <person name="Wagner D."/>
            <person name="Keim P."/>
        </authorList>
    </citation>
    <scope>NUCLEOTIDE SEQUENCE [LARGE SCALE GENOMIC DNA]</scope>
    <source>
        <strain evidence="12 13">AZ-4-2-10-S1-D7</strain>
    </source>
</reference>
<sequence>MDYALLTRDLRLADRIADSLGRGAHCGERRGDRFADELTMLRALRHRPYDLIVFDARCVNATHNPVLSWRACHADSRAPVVVVGSFDGPAEMFLWYDLGAADVLTLPFDPNELYVRATLARRGQARAASAPARLSVGPYALDRDTGTVKLHGGAIALTSREFAMAWLFFSNPGTCFNRGQVAKSIWGNYRDCADRTIEQHIYKLRKKLSLGIANDVALRTVYGFGYKLEVGSCSDAHEPEFAAPTAAGPHPAA</sequence>
<evidence type="ECO:0000256" key="2">
    <source>
        <dbReference type="ARBA" id="ARBA00022490"/>
    </source>
</evidence>
<dbReference type="RefSeq" id="WP_059639803.1">
    <property type="nucleotide sequence ID" value="NZ_CP126320.1"/>
</dbReference>
<dbReference type="SUPFAM" id="SSF52172">
    <property type="entry name" value="CheY-like"/>
    <property type="match status" value="1"/>
</dbReference>
<evidence type="ECO:0000259" key="10">
    <source>
        <dbReference type="PROSITE" id="PS50110"/>
    </source>
</evidence>
<protein>
    <recommendedName>
        <fullName evidence="14">DNA-binding response regulator</fullName>
    </recommendedName>
</protein>
<dbReference type="EMBL" id="LNJP01000004">
    <property type="protein sequence ID" value="KWZ29633.1"/>
    <property type="molecule type" value="Genomic_DNA"/>
</dbReference>
<evidence type="ECO:0000256" key="9">
    <source>
        <dbReference type="PROSITE-ProRule" id="PRU01091"/>
    </source>
</evidence>
<keyword evidence="6 9" id="KW-0238">DNA-binding</keyword>
<name>A0AAW3PNQ5_9BURK</name>
<evidence type="ECO:0000259" key="11">
    <source>
        <dbReference type="PROSITE" id="PS51755"/>
    </source>
</evidence>
<keyword evidence="2" id="KW-0963">Cytoplasm</keyword>
<dbReference type="InterPro" id="IPR036388">
    <property type="entry name" value="WH-like_DNA-bd_sf"/>
</dbReference>
<dbReference type="SMART" id="SM00862">
    <property type="entry name" value="Trans_reg_C"/>
    <property type="match status" value="1"/>
</dbReference>
<evidence type="ECO:0000256" key="5">
    <source>
        <dbReference type="ARBA" id="ARBA00023015"/>
    </source>
</evidence>
<dbReference type="Gene3D" id="1.10.10.10">
    <property type="entry name" value="Winged helix-like DNA-binding domain superfamily/Winged helix DNA-binding domain"/>
    <property type="match status" value="1"/>
</dbReference>
<dbReference type="Proteomes" id="UP000070434">
    <property type="component" value="Unassembled WGS sequence"/>
</dbReference>
<dbReference type="PROSITE" id="PS50110">
    <property type="entry name" value="RESPONSE_REGULATORY"/>
    <property type="match status" value="1"/>
</dbReference>
<evidence type="ECO:0000256" key="6">
    <source>
        <dbReference type="ARBA" id="ARBA00023125"/>
    </source>
</evidence>
<evidence type="ECO:0008006" key="14">
    <source>
        <dbReference type="Google" id="ProtNLM"/>
    </source>
</evidence>
<feature type="DNA-binding region" description="OmpR/PhoB-type" evidence="9">
    <location>
        <begin position="131"/>
        <end position="230"/>
    </location>
</feature>
<keyword evidence="3" id="KW-0597">Phosphoprotein</keyword>
<evidence type="ECO:0000313" key="13">
    <source>
        <dbReference type="Proteomes" id="UP000070434"/>
    </source>
</evidence>
<evidence type="ECO:0000256" key="8">
    <source>
        <dbReference type="PROSITE-ProRule" id="PRU00169"/>
    </source>
</evidence>
<keyword evidence="5" id="KW-0805">Transcription regulation</keyword>
<evidence type="ECO:0000256" key="4">
    <source>
        <dbReference type="ARBA" id="ARBA00023012"/>
    </source>
</evidence>
<dbReference type="InterPro" id="IPR001789">
    <property type="entry name" value="Sig_transdc_resp-reg_receiver"/>
</dbReference>
<dbReference type="AlphaFoldDB" id="A0AAW3PNQ5"/>
<dbReference type="CDD" id="cd00383">
    <property type="entry name" value="trans_reg_C"/>
    <property type="match status" value="1"/>
</dbReference>
<comment type="subcellular location">
    <subcellularLocation>
        <location evidence="1">Cytoplasm</location>
    </subcellularLocation>
</comment>
<dbReference type="SUPFAM" id="SSF46894">
    <property type="entry name" value="C-terminal effector domain of the bipartite response regulators"/>
    <property type="match status" value="1"/>
</dbReference>
<dbReference type="PANTHER" id="PTHR48111:SF35">
    <property type="entry name" value="TRANSCRIPTIONAL REGULATORY PROTEIN QSEB"/>
    <property type="match status" value="1"/>
</dbReference>
<dbReference type="InterPro" id="IPR039420">
    <property type="entry name" value="WalR-like"/>
</dbReference>
<dbReference type="PROSITE" id="PS51755">
    <property type="entry name" value="OMPR_PHOB"/>
    <property type="match status" value="1"/>
</dbReference>
<dbReference type="GO" id="GO:0032993">
    <property type="term" value="C:protein-DNA complex"/>
    <property type="evidence" value="ECO:0007669"/>
    <property type="project" value="TreeGrafter"/>
</dbReference>
<accession>A0AAW3PNQ5</accession>